<dbReference type="AlphaFoldDB" id="A0A7G9G7E5"/>
<name>A0A7G9G7E5_9FIRM</name>
<reference evidence="1 2" key="1">
    <citation type="submission" date="2020-08" db="EMBL/GenBank/DDBJ databases">
        <authorList>
            <person name="Liu C."/>
            <person name="Sun Q."/>
        </authorList>
    </citation>
    <scope>NUCLEOTIDE SEQUENCE [LARGE SCALE GENOMIC DNA]</scope>
    <source>
        <strain evidence="1 2">NSJ-38</strain>
    </source>
</reference>
<dbReference type="Proteomes" id="UP000515823">
    <property type="component" value="Chromosome"/>
</dbReference>
<protein>
    <submittedName>
        <fullName evidence="1">Stage II sporulation protein R</fullName>
    </submittedName>
</protein>
<dbReference type="Pfam" id="PF09551">
    <property type="entry name" value="Spore_II_R"/>
    <property type="match status" value="1"/>
</dbReference>
<organism evidence="1 2">
    <name type="scientific">Qiania dongpingensis</name>
    <dbReference type="NCBI Taxonomy" id="2763669"/>
    <lineage>
        <taxon>Bacteria</taxon>
        <taxon>Bacillati</taxon>
        <taxon>Bacillota</taxon>
        <taxon>Clostridia</taxon>
        <taxon>Lachnospirales</taxon>
        <taxon>Lachnospiraceae</taxon>
        <taxon>Qiania</taxon>
    </lineage>
</organism>
<dbReference type="KEGG" id="qdo:H9Q78_06325"/>
<evidence type="ECO:0000313" key="2">
    <source>
        <dbReference type="Proteomes" id="UP000515823"/>
    </source>
</evidence>
<dbReference type="NCBIfam" id="TIGR02837">
    <property type="entry name" value="spore_II_R"/>
    <property type="match status" value="1"/>
</dbReference>
<gene>
    <name evidence="1" type="primary">spoIIR</name>
    <name evidence="1" type="ORF">H9Q78_06325</name>
</gene>
<evidence type="ECO:0000313" key="1">
    <source>
        <dbReference type="EMBL" id="QNM06727.1"/>
    </source>
</evidence>
<keyword evidence="2" id="KW-1185">Reference proteome</keyword>
<sequence>MKKERLALTFLLALLCLISLALWLSASRSVQTVHEDLSSHILRFHVLANSDSEEDQALKLKVKASVLEYLEEALPEDAGLEETKTFIENHEGEIHKIASSVISEEGYDYPVSLFLEPWYFPTKSYGDLTFPCGTYDAFRVVIGEGNGKNWWCVLYPSLCFVDAAYGVVPEDSKQELKDDLRPDTYASLVDEDKKEAGNEKPQISFRLVEFLSSLF</sequence>
<dbReference type="RefSeq" id="WP_249304381.1">
    <property type="nucleotide sequence ID" value="NZ_CP060634.1"/>
</dbReference>
<dbReference type="EMBL" id="CP060634">
    <property type="protein sequence ID" value="QNM06727.1"/>
    <property type="molecule type" value="Genomic_DNA"/>
</dbReference>
<proteinExistence type="predicted"/>
<accession>A0A7G9G7E5</accession>
<dbReference type="InterPro" id="IPR014202">
    <property type="entry name" value="Spore_II_R"/>
</dbReference>